<accession>A0NNY0</accession>
<evidence type="ECO:0000313" key="3">
    <source>
        <dbReference type="EMBL" id="EAV45861.1"/>
    </source>
</evidence>
<dbReference type="InterPro" id="IPR011006">
    <property type="entry name" value="CheY-like_superfamily"/>
</dbReference>
<keyword evidence="1" id="KW-0597">Phosphoprotein</keyword>
<organism evidence="3 4">
    <name type="scientific">Roseibium aggregatum (strain ATCC 25650 / DSM 13394 / JCM 20685 / NBRC 16684 / NCIMB 2208 / IAM 12614 / B1)</name>
    <name type="common">Stappia aggregata</name>
    <dbReference type="NCBI Taxonomy" id="384765"/>
    <lineage>
        <taxon>Bacteria</taxon>
        <taxon>Pseudomonadati</taxon>
        <taxon>Pseudomonadota</taxon>
        <taxon>Alphaproteobacteria</taxon>
        <taxon>Hyphomicrobiales</taxon>
        <taxon>Stappiaceae</taxon>
        <taxon>Roseibium</taxon>
    </lineage>
</organism>
<dbReference type="SMART" id="SM00448">
    <property type="entry name" value="REC"/>
    <property type="match status" value="1"/>
</dbReference>
<dbReference type="GO" id="GO:0000160">
    <property type="term" value="P:phosphorelay signal transduction system"/>
    <property type="evidence" value="ECO:0007669"/>
    <property type="project" value="InterPro"/>
</dbReference>
<feature type="domain" description="Response regulatory" evidence="2">
    <location>
        <begin position="13"/>
        <end position="124"/>
    </location>
</feature>
<evidence type="ECO:0000256" key="1">
    <source>
        <dbReference type="PROSITE-ProRule" id="PRU00169"/>
    </source>
</evidence>
<dbReference type="eggNOG" id="COG0784">
    <property type="taxonomic scope" value="Bacteria"/>
</dbReference>
<dbReference type="Gene3D" id="3.40.50.2300">
    <property type="match status" value="1"/>
</dbReference>
<protein>
    <submittedName>
        <fullName evidence="3">Response regulator</fullName>
    </submittedName>
</protein>
<evidence type="ECO:0000259" key="2">
    <source>
        <dbReference type="PROSITE" id="PS50110"/>
    </source>
</evidence>
<feature type="modified residue" description="4-aspartylphosphate" evidence="1">
    <location>
        <position position="63"/>
    </location>
</feature>
<dbReference type="AlphaFoldDB" id="A0NNY0"/>
<evidence type="ECO:0000313" key="4">
    <source>
        <dbReference type="Proteomes" id="UP000004848"/>
    </source>
</evidence>
<dbReference type="GeneID" id="68845282"/>
<gene>
    <name evidence="3" type="ORF">SIAM614_24617</name>
</gene>
<reference evidence="3 4" key="1">
    <citation type="submission" date="2006-05" db="EMBL/GenBank/DDBJ databases">
        <authorList>
            <person name="King G."/>
            <person name="Ferriera S."/>
            <person name="Johnson J."/>
            <person name="Kravitz S."/>
            <person name="Beeson K."/>
            <person name="Sutton G."/>
            <person name="Rogers Y.-H."/>
            <person name="Friedman R."/>
            <person name="Frazier M."/>
            <person name="Venter J.C."/>
        </authorList>
    </citation>
    <scope>NUCLEOTIDE SEQUENCE [LARGE SCALE GENOMIC DNA]</scope>
    <source>
        <strain evidence="4">ATCC 25650 / DSM 13394 / JCM 20685 / NBRC 16684 / NCIMB 2208 / IAM 12614 / B1</strain>
    </source>
</reference>
<name>A0NNY0_ROSAI</name>
<dbReference type="Pfam" id="PF00072">
    <property type="entry name" value="Response_reg"/>
    <property type="match status" value="1"/>
</dbReference>
<dbReference type="PROSITE" id="PS50110">
    <property type="entry name" value="RESPONSE_REGULATORY"/>
    <property type="match status" value="1"/>
</dbReference>
<dbReference type="SUPFAM" id="SSF52172">
    <property type="entry name" value="CheY-like"/>
    <property type="match status" value="1"/>
</dbReference>
<sequence length="129" mass="13791">MSLSLLNNSDCIKVIVAEDEPLIAWMLEDALSGMGLVVVGPFATVAEASTCVLSEDPQLAVLDVDLADGAVYPLADALHKKNVPLIFHTANTDRVDLKGRYDGSRVVLKPSNVTLLQSVVEDACSRLRA</sequence>
<dbReference type="Proteomes" id="UP000004848">
    <property type="component" value="Unassembled WGS sequence"/>
</dbReference>
<dbReference type="OrthoDB" id="582170at2"/>
<dbReference type="InterPro" id="IPR001789">
    <property type="entry name" value="Sig_transdc_resp-reg_receiver"/>
</dbReference>
<comment type="caution">
    <text evidence="3">The sequence shown here is derived from an EMBL/GenBank/DDBJ whole genome shotgun (WGS) entry which is preliminary data.</text>
</comment>
<dbReference type="EMBL" id="AAUW01000002">
    <property type="protein sequence ID" value="EAV45861.1"/>
    <property type="molecule type" value="Genomic_DNA"/>
</dbReference>
<dbReference type="RefSeq" id="WP_006932391.1">
    <property type="nucleotide sequence ID" value="NZ_AAUW01000002.1"/>
</dbReference>
<proteinExistence type="predicted"/>